<accession>A0A7S3YYH5</accession>
<name>A0A7S3YYH5_9EUKA</name>
<dbReference type="CDD" id="cd15457">
    <property type="entry name" value="NADAR"/>
    <property type="match status" value="1"/>
</dbReference>
<feature type="domain" description="NADAR" evidence="2">
    <location>
        <begin position="8"/>
        <end position="141"/>
    </location>
</feature>
<evidence type="ECO:0000256" key="1">
    <source>
        <dbReference type="SAM" id="MobiDB-lite"/>
    </source>
</evidence>
<feature type="region of interest" description="Disordered" evidence="1">
    <location>
        <begin position="452"/>
        <end position="475"/>
    </location>
</feature>
<dbReference type="InterPro" id="IPR012816">
    <property type="entry name" value="NADAR"/>
</dbReference>
<organism evidence="3">
    <name type="scientific">Lotharella globosa</name>
    <dbReference type="NCBI Taxonomy" id="91324"/>
    <lineage>
        <taxon>Eukaryota</taxon>
        <taxon>Sar</taxon>
        <taxon>Rhizaria</taxon>
        <taxon>Cercozoa</taxon>
        <taxon>Chlorarachniophyceae</taxon>
        <taxon>Lotharella</taxon>
    </lineage>
</organism>
<proteinExistence type="predicted"/>
<dbReference type="SUPFAM" id="SSF143990">
    <property type="entry name" value="YbiA-like"/>
    <property type="match status" value="1"/>
</dbReference>
<evidence type="ECO:0000259" key="2">
    <source>
        <dbReference type="Pfam" id="PF08719"/>
    </source>
</evidence>
<protein>
    <recommendedName>
        <fullName evidence="2">NADAR domain-containing protein</fullName>
    </recommendedName>
</protein>
<dbReference type="AlphaFoldDB" id="A0A7S3YYH5"/>
<reference evidence="3" key="1">
    <citation type="submission" date="2021-01" db="EMBL/GenBank/DDBJ databases">
        <authorList>
            <person name="Corre E."/>
            <person name="Pelletier E."/>
            <person name="Niang G."/>
            <person name="Scheremetjew M."/>
            <person name="Finn R."/>
            <person name="Kale V."/>
            <person name="Holt S."/>
            <person name="Cochrane G."/>
            <person name="Meng A."/>
            <person name="Brown T."/>
            <person name="Cohen L."/>
        </authorList>
    </citation>
    <scope>NUCLEOTIDE SEQUENCE</scope>
    <source>
        <strain evidence="3">CCCM811</strain>
    </source>
</reference>
<dbReference type="Gene3D" id="1.10.357.40">
    <property type="entry name" value="YbiA-like"/>
    <property type="match status" value="1"/>
</dbReference>
<sequence length="475" mass="54498">MWSLSDFKIGKITYCCAGQYIMAEKARLFKDHKTRQAILNSDSPSEIKEYGRNVAQVDAKVWMAQSERLGKEANMAKFGQSLALRRKILGTKGGAFVYSCMDDEVWGNGLDFPYQDDQRPYERKQWRGKNLLGTILDQIRQWACTISLPPGAGGSLVKGLEDHWITVAEVTSFCFPPGILFPDSIDRLFMIAEYGPLYHLQNRYTGLSPESTKRMEARRHTDPLARKIFNGEPFSYDDIKDVRWITEEDKITIKTAVTIRGGPNNNKLLTNSEIKALATSMLQYDVLRVYECPKTMTHDQQEAFIRAIPKEKRRRPTMTKKQIQGLFHHVLKDETGRMQFEVFCEIVRAMREGWISEMKQMFPSVHPTRKPVLSGHQSSNLATRLINKKIPDTLTWQLTDKLIHKAMHSMSALEDHGQGTAFKQNVYLMRNNALSNSESSWDPYCCIRQSQPKASHVSKRRGDRDLNLTRNAPKL</sequence>
<dbReference type="EMBL" id="HBIV01024757">
    <property type="protein sequence ID" value="CAE0666146.1"/>
    <property type="molecule type" value="Transcribed_RNA"/>
</dbReference>
<dbReference type="Pfam" id="PF08719">
    <property type="entry name" value="NADAR"/>
    <property type="match status" value="1"/>
</dbReference>
<dbReference type="NCBIfam" id="TIGR02464">
    <property type="entry name" value="ribofla_fusion"/>
    <property type="match status" value="1"/>
</dbReference>
<evidence type="ECO:0000313" key="3">
    <source>
        <dbReference type="EMBL" id="CAE0666146.1"/>
    </source>
</evidence>
<gene>
    <name evidence="3" type="ORF">LGLO00237_LOCUS17753</name>
</gene>
<dbReference type="InterPro" id="IPR037238">
    <property type="entry name" value="YbiA-like_sf"/>
</dbReference>